<evidence type="ECO:0000259" key="2">
    <source>
        <dbReference type="PROSITE" id="PS50181"/>
    </source>
</evidence>
<keyword evidence="4" id="KW-1185">Reference proteome</keyword>
<gene>
    <name evidence="3" type="ORF">TWF481_012107</name>
</gene>
<evidence type="ECO:0000313" key="3">
    <source>
        <dbReference type="EMBL" id="KAK6497704.1"/>
    </source>
</evidence>
<reference evidence="3 4" key="1">
    <citation type="submission" date="2023-08" db="EMBL/GenBank/DDBJ databases">
        <authorList>
            <person name="Palmer J.M."/>
        </authorList>
    </citation>
    <scope>NUCLEOTIDE SEQUENCE [LARGE SCALE GENOMIC DNA]</scope>
    <source>
        <strain evidence="3 4">TWF481</strain>
    </source>
</reference>
<dbReference type="InterPro" id="IPR001810">
    <property type="entry name" value="F-box_dom"/>
</dbReference>
<dbReference type="AlphaFoldDB" id="A0AAV9VW78"/>
<feature type="compositionally biased region" description="Acidic residues" evidence="1">
    <location>
        <begin position="228"/>
        <end position="246"/>
    </location>
</feature>
<comment type="caution">
    <text evidence="3">The sequence shown here is derived from an EMBL/GenBank/DDBJ whole genome shotgun (WGS) entry which is preliminary data.</text>
</comment>
<protein>
    <recommendedName>
        <fullName evidence="2">F-box domain-containing protein</fullName>
    </recommendedName>
</protein>
<feature type="region of interest" description="Disordered" evidence="1">
    <location>
        <begin position="227"/>
        <end position="246"/>
    </location>
</feature>
<evidence type="ECO:0000313" key="4">
    <source>
        <dbReference type="Proteomes" id="UP001370758"/>
    </source>
</evidence>
<feature type="domain" description="F-box" evidence="2">
    <location>
        <begin position="1"/>
        <end position="44"/>
    </location>
</feature>
<name>A0AAV9VW78_9PEZI</name>
<dbReference type="PROSITE" id="PS50181">
    <property type="entry name" value="FBOX"/>
    <property type="match status" value="1"/>
</dbReference>
<proteinExistence type="predicted"/>
<feature type="region of interest" description="Disordered" evidence="1">
    <location>
        <begin position="483"/>
        <end position="520"/>
    </location>
</feature>
<organism evidence="3 4">
    <name type="scientific">Arthrobotrys musiformis</name>
    <dbReference type="NCBI Taxonomy" id="47236"/>
    <lineage>
        <taxon>Eukaryota</taxon>
        <taxon>Fungi</taxon>
        <taxon>Dikarya</taxon>
        <taxon>Ascomycota</taxon>
        <taxon>Pezizomycotina</taxon>
        <taxon>Orbiliomycetes</taxon>
        <taxon>Orbiliales</taxon>
        <taxon>Orbiliaceae</taxon>
        <taxon>Arthrobotrys</taxon>
    </lineage>
</organism>
<sequence>MALPVPFEILLDIVDGLDRQSLRNLRLVNRQLCKVATGILFRDINIHYGLSRSMTQMVALNFVRPLVGSNLRAPLCVKSVFLPSESFFPRAQYLQFSSNIRFDWCHELPRDHPMIKYQRRNYIDEERAITAGDVKDDFDPDDPEVAQRLALYERTLTQFLESCHNLQEICIAIGSGWKVERTIYWLFFVANNVLPGIRSKLRKLKVLIPKVWGAYIPLFTSYLRNAEEGGEDGEGGEGGEEEGEEGGDYWEFPSLESLEITFNYVENAGVPGPADKDKTARGQLARFLSRAPKLQSFGITFARMLPRPIPPILPSLSESTNLTSLSLCTIFLPGLYGASSTHEDFKTMITSRPSLTNLEMGAIVLDCSTHIAAFHNEPGSKITAAVRDTPPPGNWAAIFALIRKSLPKLTGYKFGYLMYGRYSGSAMVGGARRVLLVIPDDEKYKMVTPEHVEKEMWVGELISPYRGDHLELEALKKEVDRRRRDARLGSGNTAGSSREGSRSYQIKEEEEAGDSTPAMGQQRELMWLFS</sequence>
<dbReference type="Proteomes" id="UP001370758">
    <property type="component" value="Unassembled WGS sequence"/>
</dbReference>
<evidence type="ECO:0000256" key="1">
    <source>
        <dbReference type="SAM" id="MobiDB-lite"/>
    </source>
</evidence>
<accession>A0AAV9VW78</accession>
<dbReference type="EMBL" id="JAVHJL010000009">
    <property type="protein sequence ID" value="KAK6497704.1"/>
    <property type="molecule type" value="Genomic_DNA"/>
</dbReference>